<dbReference type="EMBL" id="JXTC01000170">
    <property type="protein sequence ID" value="PON83939.1"/>
    <property type="molecule type" value="Genomic_DNA"/>
</dbReference>
<comment type="caution">
    <text evidence="1">The sequence shown here is derived from an EMBL/GenBank/DDBJ whole genome shotgun (WGS) entry which is preliminary data.</text>
</comment>
<accession>A0A2P5EEG2</accession>
<name>A0A2P5EEG2_TREOI</name>
<evidence type="ECO:0000313" key="2">
    <source>
        <dbReference type="Proteomes" id="UP000237000"/>
    </source>
</evidence>
<sequence>MPIYYNIGKHFNKTKSSLYHNVYFRQIIIDFSHVVIHDHLKAVTVTAQFPCKLDLDQVTTDLTGFAFFLKPFMSHVSCLMPFLYKMALITWFPNLCIDLTT</sequence>
<dbReference type="AlphaFoldDB" id="A0A2P5EEG2"/>
<dbReference type="InParanoid" id="A0A2P5EEG2"/>
<keyword evidence="2" id="KW-1185">Reference proteome</keyword>
<evidence type="ECO:0000313" key="1">
    <source>
        <dbReference type="EMBL" id="PON83939.1"/>
    </source>
</evidence>
<reference evidence="2" key="1">
    <citation type="submission" date="2016-06" db="EMBL/GenBank/DDBJ databases">
        <title>Parallel loss of symbiosis genes in relatives of nitrogen-fixing non-legume Parasponia.</title>
        <authorList>
            <person name="Van Velzen R."/>
            <person name="Holmer R."/>
            <person name="Bu F."/>
            <person name="Rutten L."/>
            <person name="Van Zeijl A."/>
            <person name="Liu W."/>
            <person name="Santuari L."/>
            <person name="Cao Q."/>
            <person name="Sharma T."/>
            <person name="Shen D."/>
            <person name="Roswanjaya Y."/>
            <person name="Wardhani T."/>
            <person name="Kalhor M.S."/>
            <person name="Jansen J."/>
            <person name="Van den Hoogen J."/>
            <person name="Gungor B."/>
            <person name="Hartog M."/>
            <person name="Hontelez J."/>
            <person name="Verver J."/>
            <person name="Yang W.-C."/>
            <person name="Schijlen E."/>
            <person name="Repin R."/>
            <person name="Schilthuizen M."/>
            <person name="Schranz E."/>
            <person name="Heidstra R."/>
            <person name="Miyata K."/>
            <person name="Fedorova E."/>
            <person name="Kohlen W."/>
            <person name="Bisseling T."/>
            <person name="Smit S."/>
            <person name="Geurts R."/>
        </authorList>
    </citation>
    <scope>NUCLEOTIDE SEQUENCE [LARGE SCALE GENOMIC DNA]</scope>
    <source>
        <strain evidence="2">cv. RG33-2</strain>
    </source>
</reference>
<proteinExistence type="predicted"/>
<organism evidence="1 2">
    <name type="scientific">Trema orientale</name>
    <name type="common">Charcoal tree</name>
    <name type="synonym">Celtis orientalis</name>
    <dbReference type="NCBI Taxonomy" id="63057"/>
    <lineage>
        <taxon>Eukaryota</taxon>
        <taxon>Viridiplantae</taxon>
        <taxon>Streptophyta</taxon>
        <taxon>Embryophyta</taxon>
        <taxon>Tracheophyta</taxon>
        <taxon>Spermatophyta</taxon>
        <taxon>Magnoliopsida</taxon>
        <taxon>eudicotyledons</taxon>
        <taxon>Gunneridae</taxon>
        <taxon>Pentapetalae</taxon>
        <taxon>rosids</taxon>
        <taxon>fabids</taxon>
        <taxon>Rosales</taxon>
        <taxon>Cannabaceae</taxon>
        <taxon>Trema</taxon>
    </lineage>
</organism>
<dbReference type="Proteomes" id="UP000237000">
    <property type="component" value="Unassembled WGS sequence"/>
</dbReference>
<gene>
    <name evidence="1" type="ORF">TorRG33x02_202330</name>
</gene>
<protein>
    <submittedName>
        <fullName evidence="1">Uncharacterized protein</fullName>
    </submittedName>
</protein>